<reference evidence="2 3" key="2">
    <citation type="submission" date="2024-07" db="EMBL/GenBank/DDBJ databases">
        <authorList>
            <person name="Akdeniz Z."/>
        </authorList>
    </citation>
    <scope>NUCLEOTIDE SEQUENCE [LARGE SCALE GENOMIC DNA]</scope>
</reference>
<reference evidence="1" key="1">
    <citation type="submission" date="2023-06" db="EMBL/GenBank/DDBJ databases">
        <authorList>
            <person name="Kurt Z."/>
        </authorList>
    </citation>
    <scope>NUCLEOTIDE SEQUENCE</scope>
</reference>
<dbReference type="AlphaFoldDB" id="A0AA86UZ94"/>
<dbReference type="Proteomes" id="UP001642409">
    <property type="component" value="Unassembled WGS sequence"/>
</dbReference>
<organism evidence="1">
    <name type="scientific">Hexamita inflata</name>
    <dbReference type="NCBI Taxonomy" id="28002"/>
    <lineage>
        <taxon>Eukaryota</taxon>
        <taxon>Metamonada</taxon>
        <taxon>Diplomonadida</taxon>
        <taxon>Hexamitidae</taxon>
        <taxon>Hexamitinae</taxon>
        <taxon>Hexamita</taxon>
    </lineage>
</organism>
<comment type="caution">
    <text evidence="1">The sequence shown here is derived from an EMBL/GenBank/DDBJ whole genome shotgun (WGS) entry which is preliminary data.</text>
</comment>
<evidence type="ECO:0000313" key="1">
    <source>
        <dbReference type="EMBL" id="CAI9970346.1"/>
    </source>
</evidence>
<sequence length="346" mass="40917">MNKLILNTYSNTQVENVQNIDLLFHTVEQAQYYYLNFSFKSNFDSRFAKRLTVESKKYYDLGYFGDNIPTWQQQTDYDIQNRKFINFGFHCDFIGLKPGNINKQNSLKNSKVSGIYKMKFTDYLFDYVCTIVSDENGFYLEILNLKKEQVNSYKARFNLDVNRTTLYGIMRALQVVEPVSSVLFRLQNQNVVEMLNQINGKSIYYMIQHRDIFDCILKYTKIFFKFVALQSVEQTFLDRLTNNIEQCITGSESYIASNNDQINGQISKKSTQIFNKVTEKQIQFRFQPQTLTRTNLQKEKQINESETEPNFTKIFQLQNLTAEHQKYILKVLMEQNVIFKFQGETK</sequence>
<dbReference type="EMBL" id="CATOUU010001069">
    <property type="protein sequence ID" value="CAI9970346.1"/>
    <property type="molecule type" value="Genomic_DNA"/>
</dbReference>
<protein>
    <submittedName>
        <fullName evidence="2">Hypothetical_protein</fullName>
    </submittedName>
</protein>
<dbReference type="EMBL" id="CAXDID020000624">
    <property type="protein sequence ID" value="CAL6107017.1"/>
    <property type="molecule type" value="Genomic_DNA"/>
</dbReference>
<proteinExistence type="predicted"/>
<evidence type="ECO:0000313" key="3">
    <source>
        <dbReference type="Proteomes" id="UP001642409"/>
    </source>
</evidence>
<accession>A0AA86UZ94</accession>
<keyword evidence="3" id="KW-1185">Reference proteome</keyword>
<name>A0AA86UZ94_9EUKA</name>
<gene>
    <name evidence="1" type="ORF">HINF_LOCUS57991</name>
    <name evidence="2" type="ORF">HINF_LOCUS74180</name>
</gene>
<evidence type="ECO:0000313" key="2">
    <source>
        <dbReference type="EMBL" id="CAL6107017.1"/>
    </source>
</evidence>